<protein>
    <submittedName>
        <fullName evidence="1">Uncharacterized protein</fullName>
    </submittedName>
</protein>
<organism evidence="1 2">
    <name type="scientific">Phytophthora megakarya</name>
    <dbReference type="NCBI Taxonomy" id="4795"/>
    <lineage>
        <taxon>Eukaryota</taxon>
        <taxon>Sar</taxon>
        <taxon>Stramenopiles</taxon>
        <taxon>Oomycota</taxon>
        <taxon>Peronosporomycetes</taxon>
        <taxon>Peronosporales</taxon>
        <taxon>Peronosporaceae</taxon>
        <taxon>Phytophthora</taxon>
    </lineage>
</organism>
<evidence type="ECO:0000313" key="2">
    <source>
        <dbReference type="Proteomes" id="UP000198211"/>
    </source>
</evidence>
<name>A0A225W1Z8_9STRA</name>
<sequence length="229" mass="25958">MPGTVSEYYSLLTSDILKAKMIQYVESSVTANVPLSSSSCPGCGNRTVSRVPYFQETFRKPKRQAIRPSTSQCVSCGQHFGSSELLEAQVLLAEGKLDASSLVFDENSLFKTITIPRPLPRPLSNTENSTKTVNNIMTTRAPLSYQHHLWCHTDHVLRQLSAHLMENHAGCFPEGNMRQKALDKRGSDQFQTKCWQRVKNSIHSACECYLQDQPRRKISHCWSRYAQYV</sequence>
<dbReference type="EMBL" id="NBNE01002131">
    <property type="protein sequence ID" value="OWZ11414.1"/>
    <property type="molecule type" value="Genomic_DNA"/>
</dbReference>
<proteinExistence type="predicted"/>
<dbReference type="Proteomes" id="UP000198211">
    <property type="component" value="Unassembled WGS sequence"/>
</dbReference>
<evidence type="ECO:0000313" key="1">
    <source>
        <dbReference type="EMBL" id="OWZ11414.1"/>
    </source>
</evidence>
<accession>A0A225W1Z8</accession>
<dbReference type="AlphaFoldDB" id="A0A225W1Z8"/>
<gene>
    <name evidence="1" type="ORF">PHMEG_00015565</name>
</gene>
<reference evidence="2" key="1">
    <citation type="submission" date="2017-03" db="EMBL/GenBank/DDBJ databases">
        <title>Phytopthora megakarya and P. palmivora, two closely related causual agents of cacao black pod achieved similar genome size and gene model numbers by different mechanisms.</title>
        <authorList>
            <person name="Ali S."/>
            <person name="Shao J."/>
            <person name="Larry D.J."/>
            <person name="Kronmiller B."/>
            <person name="Shen D."/>
            <person name="Strem M.D."/>
            <person name="Melnick R.L."/>
            <person name="Guiltinan M.J."/>
            <person name="Tyler B.M."/>
            <person name="Meinhardt L.W."/>
            <person name="Bailey B.A."/>
        </authorList>
    </citation>
    <scope>NUCLEOTIDE SEQUENCE [LARGE SCALE GENOMIC DNA]</scope>
    <source>
        <strain evidence="2">zdho120</strain>
    </source>
</reference>
<comment type="caution">
    <text evidence="1">The sequence shown here is derived from an EMBL/GenBank/DDBJ whole genome shotgun (WGS) entry which is preliminary data.</text>
</comment>
<keyword evidence="2" id="KW-1185">Reference proteome</keyword>